<dbReference type="Proteomes" id="UP000232638">
    <property type="component" value="Chromosome"/>
</dbReference>
<dbReference type="EMBL" id="CP020370">
    <property type="protein sequence ID" value="AUB80967.1"/>
    <property type="molecule type" value="Genomic_DNA"/>
</dbReference>
<dbReference type="AlphaFoldDB" id="A0A2K8U5Y5"/>
<organism evidence="1 2">
    <name type="scientific">Candidatus Thiodictyon syntrophicum</name>
    <dbReference type="NCBI Taxonomy" id="1166950"/>
    <lineage>
        <taxon>Bacteria</taxon>
        <taxon>Pseudomonadati</taxon>
        <taxon>Pseudomonadota</taxon>
        <taxon>Gammaproteobacteria</taxon>
        <taxon>Chromatiales</taxon>
        <taxon>Chromatiaceae</taxon>
        <taxon>Thiodictyon</taxon>
    </lineage>
</organism>
<protein>
    <submittedName>
        <fullName evidence="1">Uncharacterized protein</fullName>
    </submittedName>
</protein>
<reference evidence="1 2" key="1">
    <citation type="submission" date="2017-03" db="EMBL/GenBank/DDBJ databases">
        <title>Complete genome sequence of Candidatus 'Thiodictyon syntrophicum' sp. nov. strain Cad16T, a photolithoautotroph purple sulfur bacterium isolated from an alpine meromictic lake.</title>
        <authorList>
            <person name="Luedin S.M."/>
            <person name="Pothier J.F."/>
            <person name="Danza F."/>
            <person name="Storelli N."/>
            <person name="Wittwer M."/>
            <person name="Tonolla M."/>
        </authorList>
    </citation>
    <scope>NUCLEOTIDE SEQUENCE [LARGE SCALE GENOMIC DNA]</scope>
    <source>
        <strain evidence="1 2">Cad16T</strain>
    </source>
</reference>
<gene>
    <name evidence="1" type="ORF">THSYN_08410</name>
</gene>
<proteinExistence type="predicted"/>
<evidence type="ECO:0000313" key="1">
    <source>
        <dbReference type="EMBL" id="AUB80967.1"/>
    </source>
</evidence>
<dbReference type="KEGG" id="tsy:THSYN_08410"/>
<evidence type="ECO:0000313" key="2">
    <source>
        <dbReference type="Proteomes" id="UP000232638"/>
    </source>
</evidence>
<keyword evidence="2" id="KW-1185">Reference proteome</keyword>
<accession>A0A2K8U5Y5</accession>
<dbReference type="OrthoDB" id="7057085at2"/>
<sequence length="233" mass="26344">MDRKYILTILVAGLLGFVGALLLMPPTIQDEKVRLPWRVTTNRAGDTQVFGFTLGETRLAELRRFFGEDGTINLFETPGAREPLAVEVYFEQVYLQSLRADFIITLDVDQATLKPMYERGLRISKMESGDKKIKLDPTDVETLLARPIRSITYLPQARLDNETIEKRFGPPSERRLDPSNGIIHWLYPDRGFDIARNTKGKIVIQYVNRADFSRLELPLAGAQSPADEAAPPP</sequence>
<name>A0A2K8U5Y5_9GAMM</name>
<dbReference type="RefSeq" id="WP_100918748.1">
    <property type="nucleotide sequence ID" value="NZ_CP020370.1"/>
</dbReference>